<reference evidence="1 2" key="1">
    <citation type="submission" date="2014-09" db="EMBL/GenBank/DDBJ databases">
        <authorList>
            <person name="Urmite Genomes Urmite Genomes"/>
        </authorList>
    </citation>
    <scope>NUCLEOTIDE SEQUENCE [LARGE SCALE GENOMIC DNA]</scope>
    <source>
        <strain evidence="1 2">ES2</strain>
    </source>
</reference>
<evidence type="ECO:0000313" key="1">
    <source>
        <dbReference type="EMBL" id="CEG22045.1"/>
    </source>
</evidence>
<protein>
    <submittedName>
        <fullName evidence="1">Uncharacterized protein</fullName>
    </submittedName>
</protein>
<proteinExistence type="predicted"/>
<dbReference type="EMBL" id="CCXS01000001">
    <property type="protein sequence ID" value="CEG22045.1"/>
    <property type="molecule type" value="Genomic_DNA"/>
</dbReference>
<sequence length="49" mass="5470">MNPTTQAQVMETRIHDVIFFKSQEDFAKALREGTGSAEENGLAVELTEE</sequence>
<keyword evidence="2" id="KW-1185">Reference proteome</keyword>
<dbReference type="RefSeq" id="WP_199876588.1">
    <property type="nucleotide sequence ID" value="NZ_CCXS01000001.1"/>
</dbReference>
<accession>A0A098EJR8</accession>
<name>A0A098EJR8_9BACL</name>
<gene>
    <name evidence="1" type="ORF">BN1080_00965</name>
</gene>
<dbReference type="Proteomes" id="UP000043699">
    <property type="component" value="Unassembled WGS sequence"/>
</dbReference>
<dbReference type="AlphaFoldDB" id="A0A098EJR8"/>
<organism evidence="1 2">
    <name type="scientific">Planococcus massiliensis</name>
    <dbReference type="NCBI Taxonomy" id="1499687"/>
    <lineage>
        <taxon>Bacteria</taxon>
        <taxon>Bacillati</taxon>
        <taxon>Bacillota</taxon>
        <taxon>Bacilli</taxon>
        <taxon>Bacillales</taxon>
        <taxon>Caryophanaceae</taxon>
        <taxon>Planococcus</taxon>
    </lineage>
</organism>
<evidence type="ECO:0000313" key="2">
    <source>
        <dbReference type="Proteomes" id="UP000043699"/>
    </source>
</evidence>